<dbReference type="GO" id="GO:0007188">
    <property type="term" value="P:adenylate cyclase-modulating G protein-coupled receptor signaling pathway"/>
    <property type="evidence" value="ECO:0007669"/>
    <property type="project" value="InterPro"/>
</dbReference>
<dbReference type="EMBL" id="LR785499">
    <property type="protein sequence ID" value="CAB3250007.1"/>
    <property type="molecule type" value="mRNA"/>
</dbReference>
<dbReference type="GO" id="GO:0001664">
    <property type="term" value="F:G protein-coupled receptor binding"/>
    <property type="evidence" value="ECO:0007669"/>
    <property type="project" value="TreeGrafter"/>
</dbReference>
<evidence type="ECO:0000256" key="1">
    <source>
        <dbReference type="ARBA" id="ARBA00006628"/>
    </source>
</evidence>
<sequence>MGCASSTGSAHPEAVSRSKMIDRTIKEDAKHSDKEVKLLLLGAGESGKSTIAKQMKILYKDGYTDKERFNYKHVVYANVVQSMLAIVKAMPSLQVEFDNESSLADSKKILTASQTLNDFELSGDIGKALSRLWSDNGVRDAFGRSSEYQLNDSAEYYFDSLDRLCKSDYSPTDQDVLRTRVKTTGITETSFNYKNLDFRLIDVGGQRSERKKWIHCFEDVTSIIFCVALSAYDMLLAEDEETNRMHESMKLFDSICNNTWFRSTSMILFLNKTDIFKRKIGTSPLSICFPKYTGENTFDQAATYIQLQFENLNRHQDKMIYTHFTCATDTTNVQFVFDAVSDVILTKVLGDLGLMTE</sequence>
<organism evidence="11">
    <name type="scientific">Phallusia mammillata</name>
    <dbReference type="NCBI Taxonomy" id="59560"/>
    <lineage>
        <taxon>Eukaryota</taxon>
        <taxon>Metazoa</taxon>
        <taxon>Chordata</taxon>
        <taxon>Tunicata</taxon>
        <taxon>Ascidiacea</taxon>
        <taxon>Phlebobranchia</taxon>
        <taxon>Ascidiidae</taxon>
        <taxon>Phallusia</taxon>
    </lineage>
</organism>
<name>A0A6F9DDQ5_9ASCI</name>
<feature type="binding site" evidence="9">
    <location>
        <begin position="271"/>
        <end position="274"/>
    </location>
    <ligand>
        <name>GTP</name>
        <dbReference type="ChEBI" id="CHEBI:37565"/>
    </ligand>
</feature>
<protein>
    <submittedName>
        <fullName evidence="11">Guanine nucleotide-binding protein G(K) subunit alpha-like</fullName>
    </submittedName>
</protein>
<dbReference type="FunFam" id="3.40.50.300:FF:002307">
    <property type="entry name" value="Guanine nucleotide-binding protein G(k) subunit alpha"/>
    <property type="match status" value="1"/>
</dbReference>
<dbReference type="Pfam" id="PF00503">
    <property type="entry name" value="G-alpha"/>
    <property type="match status" value="1"/>
</dbReference>
<feature type="binding site" evidence="9">
    <location>
        <begin position="45"/>
        <end position="50"/>
    </location>
    <ligand>
        <name>GTP</name>
        <dbReference type="ChEBI" id="CHEBI:37565"/>
    </ligand>
</feature>
<dbReference type="FunFam" id="1.10.400.10:FF:000007">
    <property type="entry name" value="Guanine nucleotide-binding protein subunit alpha"/>
    <property type="match status" value="1"/>
</dbReference>
<keyword evidence="5 10" id="KW-0460">Magnesium</keyword>
<dbReference type="InterPro" id="IPR011025">
    <property type="entry name" value="GproteinA_insert"/>
</dbReference>
<dbReference type="GO" id="GO:0031683">
    <property type="term" value="F:G-protein beta/gamma-subunit complex binding"/>
    <property type="evidence" value="ECO:0007669"/>
    <property type="project" value="InterPro"/>
</dbReference>
<evidence type="ECO:0000256" key="2">
    <source>
        <dbReference type="ARBA" id="ARBA00011356"/>
    </source>
</evidence>
<dbReference type="GO" id="GO:0005834">
    <property type="term" value="C:heterotrimeric G-protein complex"/>
    <property type="evidence" value="ECO:0007669"/>
    <property type="project" value="TreeGrafter"/>
</dbReference>
<dbReference type="SUPFAM" id="SSF47895">
    <property type="entry name" value="Transducin (alpha subunit), insertion domain"/>
    <property type="match status" value="1"/>
</dbReference>
<dbReference type="Gene3D" id="1.10.400.10">
    <property type="entry name" value="GI Alpha 1, domain 2-like"/>
    <property type="match status" value="1"/>
</dbReference>
<dbReference type="InterPro" id="IPR001019">
    <property type="entry name" value="Gprotein_alpha_su"/>
</dbReference>
<feature type="binding site" evidence="10">
    <location>
        <position position="183"/>
    </location>
    <ligand>
        <name>Mg(2+)</name>
        <dbReference type="ChEBI" id="CHEBI:18420"/>
    </ligand>
</feature>
<dbReference type="PANTHER" id="PTHR10218">
    <property type="entry name" value="GTP-BINDING PROTEIN ALPHA SUBUNIT"/>
    <property type="match status" value="1"/>
</dbReference>
<dbReference type="GO" id="GO:0003924">
    <property type="term" value="F:GTPase activity"/>
    <property type="evidence" value="ECO:0007669"/>
    <property type="project" value="InterPro"/>
</dbReference>
<comment type="similarity">
    <text evidence="1">Belongs to the G-alpha family. G(i/o/t/z) subfamily.</text>
</comment>
<keyword evidence="4 9" id="KW-0547">Nucleotide-binding</keyword>
<dbReference type="Gene3D" id="3.40.50.300">
    <property type="entry name" value="P-loop containing nucleotide triphosphate hydrolases"/>
    <property type="match status" value="1"/>
</dbReference>
<evidence type="ECO:0000256" key="9">
    <source>
        <dbReference type="PIRSR" id="PIRSR601019-1"/>
    </source>
</evidence>
<evidence type="ECO:0000256" key="6">
    <source>
        <dbReference type="ARBA" id="ARBA00023134"/>
    </source>
</evidence>
<dbReference type="PRINTS" id="PR00441">
    <property type="entry name" value="GPROTEINAI"/>
</dbReference>
<keyword evidence="7" id="KW-0807">Transducer</keyword>
<dbReference type="GO" id="GO:0007010">
    <property type="term" value="P:cytoskeleton organization"/>
    <property type="evidence" value="ECO:0007669"/>
    <property type="project" value="UniProtKB-ARBA"/>
</dbReference>
<feature type="binding site" evidence="9">
    <location>
        <begin position="152"/>
        <end position="153"/>
    </location>
    <ligand>
        <name>GTP</name>
        <dbReference type="ChEBI" id="CHEBI:37565"/>
    </ligand>
</feature>
<evidence type="ECO:0000256" key="10">
    <source>
        <dbReference type="PIRSR" id="PIRSR601019-2"/>
    </source>
</evidence>
<gene>
    <name evidence="11" type="primary">Gnai3</name>
</gene>
<dbReference type="InterPro" id="IPR027417">
    <property type="entry name" value="P-loop_NTPase"/>
</dbReference>
<evidence type="ECO:0000256" key="5">
    <source>
        <dbReference type="ARBA" id="ARBA00022842"/>
    </source>
</evidence>
<dbReference type="GO" id="GO:0046872">
    <property type="term" value="F:metal ion binding"/>
    <property type="evidence" value="ECO:0007669"/>
    <property type="project" value="UniProtKB-KW"/>
</dbReference>
<dbReference type="CDD" id="cd00066">
    <property type="entry name" value="G-alpha"/>
    <property type="match status" value="1"/>
</dbReference>
<dbReference type="PRINTS" id="PR00318">
    <property type="entry name" value="GPROTEINA"/>
</dbReference>
<feature type="binding site" evidence="9">
    <location>
        <position position="327"/>
    </location>
    <ligand>
        <name>GTP</name>
        <dbReference type="ChEBI" id="CHEBI:37565"/>
    </ligand>
</feature>
<accession>A0A6F9DDQ5</accession>
<dbReference type="SMART" id="SM00275">
    <property type="entry name" value="G_alpha"/>
    <property type="match status" value="1"/>
</dbReference>
<feature type="binding site" evidence="9">
    <location>
        <begin position="202"/>
        <end position="206"/>
    </location>
    <ligand>
        <name>GTP</name>
        <dbReference type="ChEBI" id="CHEBI:37565"/>
    </ligand>
</feature>
<evidence type="ECO:0000256" key="7">
    <source>
        <dbReference type="ARBA" id="ARBA00023224"/>
    </source>
</evidence>
<dbReference type="AlphaFoldDB" id="A0A6F9DDQ5"/>
<keyword evidence="6 9" id="KW-0342">GTP-binding</keyword>
<keyword evidence="8" id="KW-0449">Lipoprotein</keyword>
<keyword evidence="3 10" id="KW-0479">Metal-binding</keyword>
<evidence type="ECO:0000256" key="3">
    <source>
        <dbReference type="ARBA" id="ARBA00022723"/>
    </source>
</evidence>
<dbReference type="FunFam" id="3.40.50.300:FF:000692">
    <property type="entry name" value="Guanine nucleotide-binding protein subunit alpha"/>
    <property type="match status" value="1"/>
</dbReference>
<feature type="binding site" evidence="9">
    <location>
        <begin position="177"/>
        <end position="183"/>
    </location>
    <ligand>
        <name>GTP</name>
        <dbReference type="ChEBI" id="CHEBI:37565"/>
    </ligand>
</feature>
<dbReference type="InterPro" id="IPR001408">
    <property type="entry name" value="Gprotein_alpha_I"/>
</dbReference>
<proteinExistence type="evidence at transcript level"/>
<reference evidence="11" key="1">
    <citation type="submission" date="2020-04" db="EMBL/GenBank/DDBJ databases">
        <authorList>
            <person name="Neveu A P."/>
        </authorList>
    </citation>
    <scope>NUCLEOTIDE SEQUENCE</scope>
    <source>
        <tissue evidence="11">Whole embryo</tissue>
    </source>
</reference>
<comment type="subunit">
    <text evidence="2">G proteins are composed of 3 units; alpha, beta and gamma. The alpha chain contains the guanine nucleotide binding site.</text>
</comment>
<dbReference type="PANTHER" id="PTHR10218:SF302">
    <property type="entry name" value="GUANINE NUCLEOTIDE-BINDING PROTEIN ALPHA-5 SUBUNIT"/>
    <property type="match status" value="1"/>
</dbReference>
<dbReference type="GO" id="GO:0005525">
    <property type="term" value="F:GTP binding"/>
    <property type="evidence" value="ECO:0007669"/>
    <property type="project" value="UniProtKB-KW"/>
</dbReference>
<evidence type="ECO:0000313" key="11">
    <source>
        <dbReference type="EMBL" id="CAB3250007.1"/>
    </source>
</evidence>
<dbReference type="PROSITE" id="PS51882">
    <property type="entry name" value="G_ALPHA"/>
    <property type="match status" value="1"/>
</dbReference>
<evidence type="ECO:0000256" key="8">
    <source>
        <dbReference type="ARBA" id="ARBA00023288"/>
    </source>
</evidence>
<feature type="binding site" evidence="10">
    <location>
        <position position="49"/>
    </location>
    <ligand>
        <name>Mg(2+)</name>
        <dbReference type="ChEBI" id="CHEBI:18420"/>
    </ligand>
</feature>
<dbReference type="GO" id="GO:0005737">
    <property type="term" value="C:cytoplasm"/>
    <property type="evidence" value="ECO:0007669"/>
    <property type="project" value="TreeGrafter"/>
</dbReference>
<dbReference type="SUPFAM" id="SSF52540">
    <property type="entry name" value="P-loop containing nucleoside triphosphate hydrolases"/>
    <property type="match status" value="1"/>
</dbReference>
<evidence type="ECO:0000256" key="4">
    <source>
        <dbReference type="ARBA" id="ARBA00022741"/>
    </source>
</evidence>